<evidence type="ECO:0008006" key="9">
    <source>
        <dbReference type="Google" id="ProtNLM"/>
    </source>
</evidence>
<dbReference type="InterPro" id="IPR018108">
    <property type="entry name" value="MCP_transmembrane"/>
</dbReference>
<feature type="repeat" description="Solcar" evidence="5">
    <location>
        <begin position="284"/>
        <end position="368"/>
    </location>
</feature>
<evidence type="ECO:0000256" key="5">
    <source>
        <dbReference type="PROSITE-ProRule" id="PRU00282"/>
    </source>
</evidence>
<accession>A0A9P6F9Z3</accession>
<keyword evidence="3" id="KW-1133">Transmembrane helix</keyword>
<dbReference type="InterPro" id="IPR023395">
    <property type="entry name" value="MCP_dom_sf"/>
</dbReference>
<comment type="subcellular location">
    <subcellularLocation>
        <location evidence="1">Membrane</location>
        <topology evidence="1">Multi-pass membrane protein</topology>
    </subcellularLocation>
</comment>
<sequence>MPPLTFNIIRQSTQRTAARRGTLVMTQAATATGNTLTTTTITATTTSTTSSTTNVNGSGHNHGHVAAKKELIKRVIETPGCFMHTVKGTVPHLTPDTMRLQGFGGVHVSIEQLLTIWKTVFGIVKEGSVLSLWRGTAPTIVRNVPGAAMYFTVLNEARTLLARRKINNGADLSETNNASGSALPKLSNTENLVAGGASRAAIGFVMMPATVIKVRYESNLYNYKSMSGAFTSIFRTEGIRGLWAGFGATAMRDAPLAGLYVLFYEQAKTYLGNLRATSSYFDVSTPTIHMVAGVTAGFFSTTLTHPFDMLKTRMQLKPAEYRNVLQAARKVLMEEGAIGFLDGILVRTVRKSIHSAISWTVYEEVVRWHISRKADHFA</sequence>
<evidence type="ECO:0000256" key="3">
    <source>
        <dbReference type="ARBA" id="ARBA00022989"/>
    </source>
</evidence>
<keyword evidence="6" id="KW-0813">Transport</keyword>
<dbReference type="Pfam" id="PF00153">
    <property type="entry name" value="Mito_carr"/>
    <property type="match status" value="3"/>
</dbReference>
<feature type="repeat" description="Solcar" evidence="5">
    <location>
        <begin position="186"/>
        <end position="270"/>
    </location>
</feature>
<dbReference type="Proteomes" id="UP000723463">
    <property type="component" value="Unassembled WGS sequence"/>
</dbReference>
<organism evidence="7 8">
    <name type="scientific">Mortierella hygrophila</name>
    <dbReference type="NCBI Taxonomy" id="979708"/>
    <lineage>
        <taxon>Eukaryota</taxon>
        <taxon>Fungi</taxon>
        <taxon>Fungi incertae sedis</taxon>
        <taxon>Mucoromycota</taxon>
        <taxon>Mortierellomycotina</taxon>
        <taxon>Mortierellomycetes</taxon>
        <taxon>Mortierellales</taxon>
        <taxon>Mortierellaceae</taxon>
        <taxon>Mortierella</taxon>
    </lineage>
</organism>
<evidence type="ECO:0000313" key="7">
    <source>
        <dbReference type="EMBL" id="KAF9545530.1"/>
    </source>
</evidence>
<dbReference type="Gene3D" id="1.50.40.10">
    <property type="entry name" value="Mitochondrial carrier domain"/>
    <property type="match status" value="1"/>
</dbReference>
<evidence type="ECO:0000313" key="8">
    <source>
        <dbReference type="Proteomes" id="UP000723463"/>
    </source>
</evidence>
<keyword evidence="8" id="KW-1185">Reference proteome</keyword>
<dbReference type="SUPFAM" id="SSF103506">
    <property type="entry name" value="Mitochondrial carrier"/>
    <property type="match status" value="1"/>
</dbReference>
<gene>
    <name evidence="7" type="ORF">EC957_010839</name>
</gene>
<evidence type="ECO:0000256" key="1">
    <source>
        <dbReference type="ARBA" id="ARBA00004141"/>
    </source>
</evidence>
<dbReference type="EMBL" id="JAAAXW010000070">
    <property type="protein sequence ID" value="KAF9545530.1"/>
    <property type="molecule type" value="Genomic_DNA"/>
</dbReference>
<protein>
    <recommendedName>
        <fullName evidence="9">Solute carrier family 25 member 38 homolog</fullName>
    </recommendedName>
</protein>
<dbReference type="GO" id="GO:0015187">
    <property type="term" value="F:glycine transmembrane transporter activity"/>
    <property type="evidence" value="ECO:0007669"/>
    <property type="project" value="TreeGrafter"/>
</dbReference>
<evidence type="ECO:0000256" key="2">
    <source>
        <dbReference type="ARBA" id="ARBA00022692"/>
    </source>
</evidence>
<keyword evidence="2 5" id="KW-0812">Transmembrane</keyword>
<dbReference type="PANTHER" id="PTHR46181">
    <property type="entry name" value="MITOCHONDRIAL GLYCINE TRANSPORTER"/>
    <property type="match status" value="1"/>
</dbReference>
<dbReference type="PANTHER" id="PTHR46181:SF3">
    <property type="entry name" value="MITOCHONDRIAL GLYCINE TRANSPORTER"/>
    <property type="match status" value="1"/>
</dbReference>
<reference evidence="7" key="1">
    <citation type="journal article" date="2020" name="Fungal Divers.">
        <title>Resolving the Mortierellaceae phylogeny through synthesis of multi-gene phylogenetics and phylogenomics.</title>
        <authorList>
            <person name="Vandepol N."/>
            <person name="Liber J."/>
            <person name="Desiro A."/>
            <person name="Na H."/>
            <person name="Kennedy M."/>
            <person name="Barry K."/>
            <person name="Grigoriev I.V."/>
            <person name="Miller A.N."/>
            <person name="O'Donnell K."/>
            <person name="Stajich J.E."/>
            <person name="Bonito G."/>
        </authorList>
    </citation>
    <scope>NUCLEOTIDE SEQUENCE</scope>
    <source>
        <strain evidence="7">NRRL 2591</strain>
    </source>
</reference>
<dbReference type="PROSITE" id="PS50920">
    <property type="entry name" value="SOLCAR"/>
    <property type="match status" value="3"/>
</dbReference>
<comment type="similarity">
    <text evidence="6">Belongs to the mitochondrial carrier (TC 2.A.29) family.</text>
</comment>
<evidence type="ECO:0000256" key="6">
    <source>
        <dbReference type="RuleBase" id="RU000488"/>
    </source>
</evidence>
<dbReference type="AlphaFoldDB" id="A0A9P6F9Z3"/>
<keyword evidence="4 5" id="KW-0472">Membrane</keyword>
<dbReference type="GO" id="GO:0005739">
    <property type="term" value="C:mitochondrion"/>
    <property type="evidence" value="ECO:0007669"/>
    <property type="project" value="TreeGrafter"/>
</dbReference>
<comment type="caution">
    <text evidence="7">The sequence shown here is derived from an EMBL/GenBank/DDBJ whole genome shotgun (WGS) entry which is preliminary data.</text>
</comment>
<name>A0A9P6F9Z3_9FUNG</name>
<evidence type="ECO:0000256" key="4">
    <source>
        <dbReference type="ARBA" id="ARBA00023136"/>
    </source>
</evidence>
<dbReference type="GO" id="GO:1904983">
    <property type="term" value="P:glycine import into mitochondrion"/>
    <property type="evidence" value="ECO:0007669"/>
    <property type="project" value="TreeGrafter"/>
</dbReference>
<dbReference type="GO" id="GO:0016020">
    <property type="term" value="C:membrane"/>
    <property type="evidence" value="ECO:0007669"/>
    <property type="project" value="UniProtKB-SubCell"/>
</dbReference>
<feature type="repeat" description="Solcar" evidence="5">
    <location>
        <begin position="68"/>
        <end position="160"/>
    </location>
</feature>
<proteinExistence type="inferred from homology"/>